<dbReference type="AlphaFoldDB" id="Q9SK83"/>
<name>Q9SK83_ARATH</name>
<evidence type="ECO:0000256" key="1">
    <source>
        <dbReference type="SAM" id="Phobius"/>
    </source>
</evidence>
<dbReference type="EMBL" id="AC006551">
    <property type="protein sequence ID" value="AAF18540.1"/>
    <property type="molecule type" value="Genomic_DNA"/>
</dbReference>
<protein>
    <submittedName>
        <fullName evidence="2">F12K8.25 protein</fullName>
    </submittedName>
</protein>
<organism evidence="2">
    <name type="scientific">Arabidopsis thaliana</name>
    <name type="common">Mouse-ear cress</name>
    <dbReference type="NCBI Taxonomy" id="3702"/>
    <lineage>
        <taxon>Eukaryota</taxon>
        <taxon>Viridiplantae</taxon>
        <taxon>Streptophyta</taxon>
        <taxon>Embryophyta</taxon>
        <taxon>Tracheophyta</taxon>
        <taxon>Spermatophyta</taxon>
        <taxon>Magnoliopsida</taxon>
        <taxon>eudicotyledons</taxon>
        <taxon>Gunneridae</taxon>
        <taxon>Pentapetalae</taxon>
        <taxon>rosids</taxon>
        <taxon>malvids</taxon>
        <taxon>Brassicales</taxon>
        <taxon>Brassicaceae</taxon>
        <taxon>Camelineae</taxon>
        <taxon>Arabidopsis</taxon>
    </lineage>
</organism>
<evidence type="ECO:0000313" key="2">
    <source>
        <dbReference type="EMBL" id="AAF18540.1"/>
    </source>
</evidence>
<accession>Q9SK83</accession>
<keyword evidence="1" id="KW-1133">Transmembrane helix</keyword>
<sequence length="98" mass="11426">MPSRIRSRTTFNGHILGICYSLVDHKMDRRCDNDLVSSTLLIFVSLLQMMNSLLIIVSHIIIVSRSVTIPIKFYHVFITAYPIRLFFIIRSTIYTVYD</sequence>
<keyword evidence="1" id="KW-0472">Membrane</keyword>
<proteinExistence type="predicted"/>
<dbReference type="PIR" id="A86357">
    <property type="entry name" value="A86357"/>
</dbReference>
<keyword evidence="1" id="KW-0812">Transmembrane</keyword>
<reference evidence="2" key="1">
    <citation type="submission" date="1999-12" db="EMBL/GenBank/DDBJ databases">
        <authorList>
            <person name="Federspiel N.A."/>
            <person name="Palm C.J."/>
            <person name="Conway A.B."/>
            <person name="Conn L."/>
            <person name="Hansen N.F."/>
            <person name="Altafi H."/>
            <person name="Araujo R."/>
            <person name="Huizar L."/>
            <person name="Rowley D."/>
            <person name="Buehler E."/>
            <person name="Dunn P."/>
            <person name="Gonzalez A."/>
            <person name="Kremenetskaia I."/>
            <person name="Kim C."/>
            <person name="Lenz C."/>
            <person name="Li J."/>
            <person name="Liu S."/>
            <person name="Luros S."/>
            <person name="Schwartz J."/>
            <person name="Shinn P."/>
            <person name="Toriumi M."/>
            <person name="Vysotskaia V.S."/>
            <person name="Walker M."/>
            <person name="Yu G."/>
            <person name="Ecker J."/>
            <person name="Theologis A."/>
            <person name="Davis R.W."/>
        </authorList>
    </citation>
    <scope>NUCLEOTIDE SEQUENCE</scope>
</reference>
<feature type="transmembrane region" description="Helical" evidence="1">
    <location>
        <begin position="74"/>
        <end position="97"/>
    </location>
</feature>
<feature type="transmembrane region" description="Helical" evidence="1">
    <location>
        <begin position="35"/>
        <end position="62"/>
    </location>
</feature>
<gene>
    <name evidence="2" type="primary">F12K8.25</name>
</gene>
<reference key="2">
    <citation type="journal article" date="2000" name="Nature">
        <title>Sequence and analysis of chromosome 1 of the plant Arabidopsis thaliana.</title>
        <authorList>
            <person name="Theologis A."/>
            <person name="Ecker J.R."/>
            <person name="Palm C.J."/>
            <person name="Federspiel N.A."/>
            <person name="Kaul S."/>
            <person name="White O."/>
            <person name="Alonso J."/>
            <person name="Altafi H."/>
            <person name="Araujo R."/>
            <person name="Bowman C.L."/>
            <person name="Brooks S.Y."/>
            <person name="Buehler E."/>
            <person name="Chan A."/>
            <person name="Chao Q."/>
            <person name="Chen H."/>
            <person name="Cheuk R.F."/>
            <person name="Chin C.W."/>
            <person name="Chung M.K."/>
            <person name="Conn L."/>
            <person name="Conway A.B."/>
            <person name="Conway A.R."/>
            <person name="Creasy T.H."/>
            <person name="Dewar K."/>
            <person name="Dunn P."/>
            <person name="Etgu P."/>
            <person name="Feldblyum T.V."/>
            <person name="Feng J."/>
            <person name="Fong B."/>
            <person name="Fujii C.Y."/>
            <person name="Gill J.E."/>
            <person name="Goldsmith A.D."/>
            <person name="Haas B."/>
            <person name="Hansen N.F."/>
            <person name="Hughes B."/>
            <person name="Huizar L."/>
            <person name="Hunter J.L."/>
            <person name="Jenkins J."/>
            <person name="Johnson-Hopson C."/>
            <person name="Khan S."/>
            <person name="Khaykin E."/>
            <person name="Kim C.J."/>
            <person name="Koo H.L."/>
            <person name="Kremenetskaia I."/>
            <person name="Kurtz D.B."/>
            <person name="Kwan A."/>
            <person name="Lam B."/>
            <person name="Langin-Hooper S."/>
            <person name="Lee A."/>
            <person name="Lee J.M."/>
            <person name="Lenz C.A."/>
            <person name="Li J.H."/>
            <person name="Li Y."/>
            <person name="Lin X."/>
            <person name="Liu S.X."/>
            <person name="Liu Z.A."/>
            <person name="Luros J.S."/>
            <person name="Maiti R."/>
            <person name="Marziali A."/>
            <person name="Militscher J."/>
            <person name="Miranda M."/>
            <person name="Nguyen M."/>
            <person name="Nierman W.C."/>
            <person name="Osborne B.I."/>
            <person name="Pai G."/>
            <person name="Peterson J."/>
            <person name="Pham P.K."/>
            <person name="Rizzo M."/>
            <person name="Rooney T."/>
            <person name="Rowley D."/>
            <person name="Sakano H."/>
            <person name="Salzberg S.L."/>
            <person name="Schwartz J.R."/>
            <person name="Shinn P."/>
            <person name="Southwick A.M."/>
            <person name="Sun H."/>
            <person name="Tallon L.J."/>
            <person name="Tambunga G."/>
            <person name="Toriumi M.J."/>
            <person name="Town C.D."/>
            <person name="Utterback T."/>
            <person name="Van Aken S."/>
            <person name="Vaysberg M."/>
            <person name="Vysotskaia V.S."/>
            <person name="Walker M."/>
            <person name="Wu D."/>
            <person name="Yu G."/>
            <person name="Fraser C.M."/>
            <person name="Venter J.C."/>
            <person name="Davis R.W."/>
        </authorList>
    </citation>
    <scope>NUCLEOTIDE SEQUENCE [LARGE SCALE GENOMIC DNA]</scope>
    <source>
        <strain>cv. Columbia</strain>
    </source>
</reference>